<dbReference type="Proteomes" id="UP000821866">
    <property type="component" value="Chromosome 8"/>
</dbReference>
<protein>
    <submittedName>
        <fullName evidence="2">Uncharacterized protein</fullName>
    </submittedName>
</protein>
<dbReference type="AlphaFoldDB" id="A0A9J6DDA9"/>
<dbReference type="Gene3D" id="3.40.630.10">
    <property type="entry name" value="Zn peptidases"/>
    <property type="match status" value="1"/>
</dbReference>
<feature type="compositionally biased region" description="Polar residues" evidence="1">
    <location>
        <begin position="1"/>
        <end position="10"/>
    </location>
</feature>
<evidence type="ECO:0000256" key="1">
    <source>
        <dbReference type="SAM" id="MobiDB-lite"/>
    </source>
</evidence>
<comment type="caution">
    <text evidence="2">The sequence shown here is derived from an EMBL/GenBank/DDBJ whole genome shotgun (WGS) entry which is preliminary data.</text>
</comment>
<reference evidence="2" key="2">
    <citation type="submission" date="2021-09" db="EMBL/GenBank/DDBJ databases">
        <authorList>
            <person name="Jia N."/>
            <person name="Wang J."/>
            <person name="Shi W."/>
            <person name="Du L."/>
            <person name="Sun Y."/>
            <person name="Zhan W."/>
            <person name="Jiang J."/>
            <person name="Wang Q."/>
            <person name="Zhang B."/>
            <person name="Ji P."/>
            <person name="Sakyi L.B."/>
            <person name="Cui X."/>
            <person name="Yuan T."/>
            <person name="Jiang B."/>
            <person name="Yang W."/>
            <person name="Lam T.T.-Y."/>
            <person name="Chang Q."/>
            <person name="Ding S."/>
            <person name="Wang X."/>
            <person name="Zhu J."/>
            <person name="Ruan X."/>
            <person name="Zhao L."/>
            <person name="Wei J."/>
            <person name="Que T."/>
            <person name="Du C."/>
            <person name="Cheng J."/>
            <person name="Dai P."/>
            <person name="Han X."/>
            <person name="Huang E."/>
            <person name="Gao Y."/>
            <person name="Liu J."/>
            <person name="Shao H."/>
            <person name="Ye R."/>
            <person name="Li L."/>
            <person name="Wei W."/>
            <person name="Wang X."/>
            <person name="Wang C."/>
            <person name="Huo Q."/>
            <person name="Li W."/>
            <person name="Guo W."/>
            <person name="Chen H."/>
            <person name="Chen S."/>
            <person name="Zhou L."/>
            <person name="Zhou L."/>
            <person name="Ni X."/>
            <person name="Tian J."/>
            <person name="Zhou Y."/>
            <person name="Sheng Y."/>
            <person name="Liu T."/>
            <person name="Pan Y."/>
            <person name="Xia L."/>
            <person name="Li J."/>
            <person name="Zhao F."/>
            <person name="Cao W."/>
        </authorList>
    </citation>
    <scope>NUCLEOTIDE SEQUENCE</scope>
    <source>
        <strain evidence="2">Rmic-2018</strain>
        <tissue evidence="2">Larvae</tissue>
    </source>
</reference>
<gene>
    <name evidence="2" type="ORF">HPB51_023628</name>
</gene>
<organism evidence="2 3">
    <name type="scientific">Rhipicephalus microplus</name>
    <name type="common">Cattle tick</name>
    <name type="synonym">Boophilus microplus</name>
    <dbReference type="NCBI Taxonomy" id="6941"/>
    <lineage>
        <taxon>Eukaryota</taxon>
        <taxon>Metazoa</taxon>
        <taxon>Ecdysozoa</taxon>
        <taxon>Arthropoda</taxon>
        <taxon>Chelicerata</taxon>
        <taxon>Arachnida</taxon>
        <taxon>Acari</taxon>
        <taxon>Parasitiformes</taxon>
        <taxon>Ixodida</taxon>
        <taxon>Ixodoidea</taxon>
        <taxon>Ixodidae</taxon>
        <taxon>Rhipicephalinae</taxon>
        <taxon>Rhipicephalus</taxon>
        <taxon>Boophilus</taxon>
    </lineage>
</organism>
<keyword evidence="3" id="KW-1185">Reference proteome</keyword>
<reference evidence="2" key="1">
    <citation type="journal article" date="2020" name="Cell">
        <title>Large-Scale Comparative Analyses of Tick Genomes Elucidate Their Genetic Diversity and Vector Capacities.</title>
        <authorList>
            <consortium name="Tick Genome and Microbiome Consortium (TIGMIC)"/>
            <person name="Jia N."/>
            <person name="Wang J."/>
            <person name="Shi W."/>
            <person name="Du L."/>
            <person name="Sun Y."/>
            <person name="Zhan W."/>
            <person name="Jiang J.F."/>
            <person name="Wang Q."/>
            <person name="Zhang B."/>
            <person name="Ji P."/>
            <person name="Bell-Sakyi L."/>
            <person name="Cui X.M."/>
            <person name="Yuan T.T."/>
            <person name="Jiang B.G."/>
            <person name="Yang W.F."/>
            <person name="Lam T.T."/>
            <person name="Chang Q.C."/>
            <person name="Ding S.J."/>
            <person name="Wang X.J."/>
            <person name="Zhu J.G."/>
            <person name="Ruan X.D."/>
            <person name="Zhao L."/>
            <person name="Wei J.T."/>
            <person name="Ye R.Z."/>
            <person name="Que T.C."/>
            <person name="Du C.H."/>
            <person name="Zhou Y.H."/>
            <person name="Cheng J.X."/>
            <person name="Dai P.F."/>
            <person name="Guo W.B."/>
            <person name="Han X.H."/>
            <person name="Huang E.J."/>
            <person name="Li L.F."/>
            <person name="Wei W."/>
            <person name="Gao Y.C."/>
            <person name="Liu J.Z."/>
            <person name="Shao H.Z."/>
            <person name="Wang X."/>
            <person name="Wang C.C."/>
            <person name="Yang T.C."/>
            <person name="Huo Q.B."/>
            <person name="Li W."/>
            <person name="Chen H.Y."/>
            <person name="Chen S.E."/>
            <person name="Zhou L.G."/>
            <person name="Ni X.B."/>
            <person name="Tian J.H."/>
            <person name="Sheng Y."/>
            <person name="Liu T."/>
            <person name="Pan Y.S."/>
            <person name="Xia L.Y."/>
            <person name="Li J."/>
            <person name="Zhao F."/>
            <person name="Cao W.C."/>
        </authorList>
    </citation>
    <scope>NUCLEOTIDE SEQUENCE</scope>
    <source>
        <strain evidence="2">Rmic-2018</strain>
    </source>
</reference>
<sequence length="100" mass="10917">MSELSTQTVQEPAEGGAMESHDAEKPDMSHVSQIVPTIEPTFAVCSAPNRCREFAAAVGYKEAQIPTLLMAKAMGLTDLELIYDSELLKQVRKNFFEGLG</sequence>
<accession>A0A9J6DDA9</accession>
<feature type="compositionally biased region" description="Basic and acidic residues" evidence="1">
    <location>
        <begin position="19"/>
        <end position="28"/>
    </location>
</feature>
<dbReference type="EMBL" id="JABSTU010000010">
    <property type="protein sequence ID" value="KAH8019963.1"/>
    <property type="molecule type" value="Genomic_DNA"/>
</dbReference>
<evidence type="ECO:0000313" key="3">
    <source>
        <dbReference type="Proteomes" id="UP000821866"/>
    </source>
</evidence>
<evidence type="ECO:0000313" key="2">
    <source>
        <dbReference type="EMBL" id="KAH8019963.1"/>
    </source>
</evidence>
<feature type="region of interest" description="Disordered" evidence="1">
    <location>
        <begin position="1"/>
        <end position="30"/>
    </location>
</feature>
<proteinExistence type="predicted"/>
<name>A0A9J6DDA9_RHIMP</name>